<dbReference type="RefSeq" id="WP_020448875.1">
    <property type="nucleotide sequence ID" value="NZ_CAYAYJ010000005.1"/>
</dbReference>
<evidence type="ECO:0000313" key="2">
    <source>
        <dbReference type="Proteomes" id="UP000752814"/>
    </source>
</evidence>
<dbReference type="Proteomes" id="UP000752814">
    <property type="component" value="Unassembled WGS sequence"/>
</dbReference>
<proteinExistence type="predicted"/>
<dbReference type="GeneID" id="41323406"/>
<organism evidence="1 2">
    <name type="scientific">Candidatus Methanomassiliicoccus intestinalis</name>
    <dbReference type="NCBI Taxonomy" id="1406512"/>
    <lineage>
        <taxon>Archaea</taxon>
        <taxon>Methanobacteriati</taxon>
        <taxon>Thermoplasmatota</taxon>
        <taxon>Thermoplasmata</taxon>
        <taxon>Methanomassiliicoccales</taxon>
        <taxon>Methanomassiliicoccaceae</taxon>
        <taxon>Methanomassiliicoccus</taxon>
    </lineage>
</organism>
<name>A0A8J8PHP6_9ARCH</name>
<protein>
    <submittedName>
        <fullName evidence="1">Uncharacterized protein</fullName>
    </submittedName>
</protein>
<evidence type="ECO:0000313" key="1">
    <source>
        <dbReference type="EMBL" id="TQS84578.1"/>
    </source>
</evidence>
<dbReference type="EMBL" id="LVVT01000001">
    <property type="protein sequence ID" value="TQS84578.1"/>
    <property type="molecule type" value="Genomic_DNA"/>
</dbReference>
<gene>
    <name evidence="1" type="ORF">A3207_00615</name>
</gene>
<dbReference type="AlphaFoldDB" id="A0A8J8PHP6"/>
<reference evidence="1" key="1">
    <citation type="submission" date="2016-03" db="EMBL/GenBank/DDBJ databases">
        <authorList>
            <person name="Borrel G."/>
            <person name="Mccann A."/>
            <person name="O'Toole P.W."/>
        </authorList>
    </citation>
    <scope>NUCLEOTIDE SEQUENCE</scope>
    <source>
        <strain evidence="1">183</strain>
    </source>
</reference>
<sequence length="102" mass="11279">MNDIIWEIYEAESNRVVSVERCPFCGDLELFRTQDADGDGRIWSRCGGCGAETEYSGSWSLCPMCGRMNISPDEFEINGGICSECRHEQRGDECEAAGDAAL</sequence>
<comment type="caution">
    <text evidence="1">The sequence shown here is derived from an EMBL/GenBank/DDBJ whole genome shotgun (WGS) entry which is preliminary data.</text>
</comment>
<accession>A0A8J8PHP6</accession>